<accession>A0AAV1AJS4</accession>
<protein>
    <recommendedName>
        <fullName evidence="1">C2 domain-containing protein</fullName>
    </recommendedName>
</protein>
<dbReference type="EMBL" id="OX451739">
    <property type="protein sequence ID" value="CAI8610636.1"/>
    <property type="molecule type" value="Genomic_DNA"/>
</dbReference>
<dbReference type="Pfam" id="PF00168">
    <property type="entry name" value="C2"/>
    <property type="match status" value="1"/>
</dbReference>
<evidence type="ECO:0000259" key="1">
    <source>
        <dbReference type="PROSITE" id="PS50004"/>
    </source>
</evidence>
<name>A0AAV1AJS4_VICFA</name>
<dbReference type="GO" id="GO:0006952">
    <property type="term" value="P:defense response"/>
    <property type="evidence" value="ECO:0007669"/>
    <property type="project" value="InterPro"/>
</dbReference>
<dbReference type="CDD" id="cd04051">
    <property type="entry name" value="C2_SRC2_like"/>
    <property type="match status" value="1"/>
</dbReference>
<dbReference type="SMART" id="SM00239">
    <property type="entry name" value="C2"/>
    <property type="match status" value="1"/>
</dbReference>
<sequence length="226" mass="25030">MDYKTLQLNLSSAKDLNNVNLFSKMQVYAVVSISGDPVNNQKTKTPLDREGGANPAWNFSVKLTFNESLARQNRLTLEINLRCPGSLAIDKDVGSVQVPLGELLKQTGDGKTFQHVSYQVRKPSGKPKGSFSFSYKFTEPVNHNHKVEPVMVTGYPSPAVGSASAPYPIVYPPPPTQPQYPTEYTYPSPSPLYGEYQQTPVNYFYPPQNGYVYPPPQGVPVVNSHF</sequence>
<proteinExistence type="predicted"/>
<feature type="domain" description="C2" evidence="1">
    <location>
        <begin position="1"/>
        <end position="113"/>
    </location>
</feature>
<gene>
    <name evidence="2" type="ORF">VFH_IV191800</name>
</gene>
<dbReference type="AlphaFoldDB" id="A0AAV1AJS4"/>
<evidence type="ECO:0000313" key="2">
    <source>
        <dbReference type="EMBL" id="CAI8610636.1"/>
    </source>
</evidence>
<dbReference type="InterPro" id="IPR035892">
    <property type="entry name" value="C2_domain_sf"/>
</dbReference>
<dbReference type="PANTHER" id="PTHR32246">
    <property type="entry name" value="INGRESSION PROTEIN FIC1"/>
    <property type="match status" value="1"/>
</dbReference>
<organism evidence="2 3">
    <name type="scientific">Vicia faba</name>
    <name type="common">Broad bean</name>
    <name type="synonym">Faba vulgaris</name>
    <dbReference type="NCBI Taxonomy" id="3906"/>
    <lineage>
        <taxon>Eukaryota</taxon>
        <taxon>Viridiplantae</taxon>
        <taxon>Streptophyta</taxon>
        <taxon>Embryophyta</taxon>
        <taxon>Tracheophyta</taxon>
        <taxon>Spermatophyta</taxon>
        <taxon>Magnoliopsida</taxon>
        <taxon>eudicotyledons</taxon>
        <taxon>Gunneridae</taxon>
        <taxon>Pentapetalae</taxon>
        <taxon>rosids</taxon>
        <taxon>fabids</taxon>
        <taxon>Fabales</taxon>
        <taxon>Fabaceae</taxon>
        <taxon>Papilionoideae</taxon>
        <taxon>50 kb inversion clade</taxon>
        <taxon>NPAAA clade</taxon>
        <taxon>Hologalegina</taxon>
        <taxon>IRL clade</taxon>
        <taxon>Fabeae</taxon>
        <taxon>Vicia</taxon>
    </lineage>
</organism>
<dbReference type="PROSITE" id="PS50004">
    <property type="entry name" value="C2"/>
    <property type="match status" value="1"/>
</dbReference>
<dbReference type="SUPFAM" id="SSF49562">
    <property type="entry name" value="C2 domain (Calcium/lipid-binding domain, CaLB)"/>
    <property type="match status" value="1"/>
</dbReference>
<keyword evidence="3" id="KW-1185">Reference proteome</keyword>
<dbReference type="InterPro" id="IPR000008">
    <property type="entry name" value="C2_dom"/>
</dbReference>
<dbReference type="PANTHER" id="PTHR32246:SF173">
    <property type="entry name" value="C2 DOMAIN-CONTAINING PROTEIN"/>
    <property type="match status" value="1"/>
</dbReference>
<reference evidence="2 3" key="1">
    <citation type="submission" date="2023-01" db="EMBL/GenBank/DDBJ databases">
        <authorList>
            <person name="Kreplak J."/>
        </authorList>
    </citation>
    <scope>NUCLEOTIDE SEQUENCE [LARGE SCALE GENOMIC DNA]</scope>
</reference>
<dbReference type="InterPro" id="IPR044750">
    <property type="entry name" value="C2_SRC2/BAP"/>
</dbReference>
<dbReference type="Gene3D" id="2.60.40.150">
    <property type="entry name" value="C2 domain"/>
    <property type="match status" value="1"/>
</dbReference>
<dbReference type="Proteomes" id="UP001157006">
    <property type="component" value="Chromosome 4"/>
</dbReference>
<evidence type="ECO:0000313" key="3">
    <source>
        <dbReference type="Proteomes" id="UP001157006"/>
    </source>
</evidence>